<dbReference type="NCBIfam" id="NF002600">
    <property type="entry name" value="PRK02256.1"/>
    <property type="match status" value="1"/>
</dbReference>
<evidence type="ECO:0000256" key="7">
    <source>
        <dbReference type="ARBA" id="ARBA00022833"/>
    </source>
</evidence>
<evidence type="ECO:0000256" key="6">
    <source>
        <dbReference type="ARBA" id="ARBA00022801"/>
    </source>
</evidence>
<dbReference type="GO" id="GO:0006508">
    <property type="term" value="P:proteolysis"/>
    <property type="evidence" value="ECO:0007669"/>
    <property type="project" value="UniProtKB-KW"/>
</dbReference>
<dbReference type="GO" id="GO:0008270">
    <property type="term" value="F:zinc ion binding"/>
    <property type="evidence" value="ECO:0007669"/>
    <property type="project" value="InterPro"/>
</dbReference>
<comment type="similarity">
    <text evidence="2 9">Belongs to the peptidase M18 family.</text>
</comment>
<organism evidence="11 12">
    <name type="scientific">Lancefieldella parvula</name>
    <dbReference type="NCBI Taxonomy" id="1382"/>
    <lineage>
        <taxon>Bacteria</taxon>
        <taxon>Bacillati</taxon>
        <taxon>Actinomycetota</taxon>
        <taxon>Coriobacteriia</taxon>
        <taxon>Coriobacteriales</taxon>
        <taxon>Atopobiaceae</taxon>
        <taxon>Lancefieldella</taxon>
    </lineage>
</organism>
<dbReference type="Gene3D" id="2.30.250.10">
    <property type="entry name" value="Aminopeptidase i, Domain 2"/>
    <property type="match status" value="1"/>
</dbReference>
<evidence type="ECO:0000256" key="8">
    <source>
        <dbReference type="ARBA" id="ARBA00023049"/>
    </source>
</evidence>
<dbReference type="PANTHER" id="PTHR28570:SF2">
    <property type="entry name" value="M18 FAMILY AMINOPEPTIDASE 1-RELATED"/>
    <property type="match status" value="1"/>
</dbReference>
<dbReference type="EMBL" id="JABZGT010000133">
    <property type="protein sequence ID" value="MBF4809159.1"/>
    <property type="molecule type" value="Genomic_DNA"/>
</dbReference>
<accession>A0A930W4N4</accession>
<evidence type="ECO:0000313" key="12">
    <source>
        <dbReference type="Proteomes" id="UP000772566"/>
    </source>
</evidence>
<dbReference type="Proteomes" id="UP000772566">
    <property type="component" value="Unassembled WGS sequence"/>
</dbReference>
<dbReference type="GO" id="GO:0004177">
    <property type="term" value="F:aminopeptidase activity"/>
    <property type="evidence" value="ECO:0007669"/>
    <property type="project" value="UniProtKB-KW"/>
</dbReference>
<evidence type="ECO:0000256" key="10">
    <source>
        <dbReference type="RuleBase" id="RU004387"/>
    </source>
</evidence>
<dbReference type="InterPro" id="IPR001948">
    <property type="entry name" value="Peptidase_M18"/>
</dbReference>
<keyword evidence="8 9" id="KW-0482">Metalloprotease</keyword>
<evidence type="ECO:0000256" key="1">
    <source>
        <dbReference type="ARBA" id="ARBA00001947"/>
    </source>
</evidence>
<keyword evidence="4 9" id="KW-0645">Protease</keyword>
<keyword evidence="5 9" id="KW-0479">Metal-binding</keyword>
<evidence type="ECO:0000256" key="9">
    <source>
        <dbReference type="RuleBase" id="RU004386"/>
    </source>
</evidence>
<dbReference type="SUPFAM" id="SSF53187">
    <property type="entry name" value="Zn-dependent exopeptidases"/>
    <property type="match status" value="1"/>
</dbReference>
<evidence type="ECO:0000256" key="5">
    <source>
        <dbReference type="ARBA" id="ARBA00022723"/>
    </source>
</evidence>
<protein>
    <recommendedName>
        <fullName evidence="10">M18 family aminopeptidase</fullName>
        <ecNumber evidence="10">3.4.11.-</ecNumber>
    </recommendedName>
</protein>
<evidence type="ECO:0000256" key="4">
    <source>
        <dbReference type="ARBA" id="ARBA00022670"/>
    </source>
</evidence>
<comment type="caution">
    <text evidence="11">The sequence shown here is derived from an EMBL/GenBank/DDBJ whole genome shotgun (WGS) entry which is preliminary data.</text>
</comment>
<dbReference type="GO" id="GO:0008237">
    <property type="term" value="F:metallopeptidase activity"/>
    <property type="evidence" value="ECO:0007669"/>
    <property type="project" value="UniProtKB-KW"/>
</dbReference>
<dbReference type="SUPFAM" id="SSF101821">
    <property type="entry name" value="Aminopeptidase/glucanase lid domain"/>
    <property type="match status" value="1"/>
</dbReference>
<dbReference type="InterPro" id="IPR023358">
    <property type="entry name" value="Peptidase_M18_dom2"/>
</dbReference>
<dbReference type="PRINTS" id="PR00932">
    <property type="entry name" value="AMINO1PTASE"/>
</dbReference>
<dbReference type="AlphaFoldDB" id="A0A930W4N4"/>
<name>A0A930W4N4_9ACTN</name>
<keyword evidence="6 9" id="KW-0378">Hydrolase</keyword>
<evidence type="ECO:0000313" key="11">
    <source>
        <dbReference type="EMBL" id="MBF4809159.1"/>
    </source>
</evidence>
<sequence>METINAWKKYTSEDLDKLQSFTEGYRKFISENKTERECAASAIKLAEAAGYVKLSDAIAAGKTLKAGDKVYADIRGKSVIFVQIGTKSLEEGLNILGAHIDSPRLDVKQNPLEERNELATLDTHYYGGVKKYQWVTIPLAIHGVLALKDGSVVNVCVGEDPTDPVFCISDLLIHLSAEQLGKTASKVIEGEMLDLIVGNRPLVWGQNGEKPADAEGNEPKEAVKANVINILKDLYGIEEADLLSAELEIVPAGPARDMGFDRSMILGYGHDDRSCSYPSLIAQLECDTPARTSVTILTDKEEIGSVGATGMNSLFFENIMAEVLALAGFESPLSLRRCMANSYMLSSDVSAGYDPSFTGSFEIKNSAIMGHGLAFNKFTGSGGKLGSNDADAEYVALIRRIMDNAGVQFQTAELGRVDAGGGGTIAYMLAKYGMHVIDCGVPVLSMHAPWEVANKADIFEAYRGYRAFLEFSE</sequence>
<evidence type="ECO:0000256" key="2">
    <source>
        <dbReference type="ARBA" id="ARBA00008290"/>
    </source>
</evidence>
<comment type="cofactor">
    <cofactor evidence="1 10">
        <name>Zn(2+)</name>
        <dbReference type="ChEBI" id="CHEBI:29105"/>
    </cofactor>
</comment>
<keyword evidence="3 9" id="KW-0031">Aminopeptidase</keyword>
<dbReference type="Pfam" id="PF02127">
    <property type="entry name" value="Peptidase_M18"/>
    <property type="match status" value="1"/>
</dbReference>
<keyword evidence="7 9" id="KW-0862">Zinc</keyword>
<dbReference type="GO" id="GO:0005737">
    <property type="term" value="C:cytoplasm"/>
    <property type="evidence" value="ECO:0007669"/>
    <property type="project" value="UniProtKB-ARBA"/>
</dbReference>
<evidence type="ECO:0000256" key="3">
    <source>
        <dbReference type="ARBA" id="ARBA00022438"/>
    </source>
</evidence>
<reference evidence="11" key="1">
    <citation type="submission" date="2020-04" db="EMBL/GenBank/DDBJ databases">
        <title>Deep metagenomics examines the oral microbiome during advanced dental caries in children, revealing novel taxa and co-occurrences with host molecules.</title>
        <authorList>
            <person name="Baker J.L."/>
            <person name="Morton J.T."/>
            <person name="Dinis M."/>
            <person name="Alvarez R."/>
            <person name="Tran N.C."/>
            <person name="Knight R."/>
            <person name="Edlund A."/>
        </authorList>
    </citation>
    <scope>NUCLEOTIDE SEQUENCE</scope>
    <source>
        <strain evidence="11">JCVI_22A_bin.2</strain>
    </source>
</reference>
<dbReference type="EC" id="3.4.11.-" evidence="10"/>
<gene>
    <name evidence="11" type="ORF">HXK23_02890</name>
</gene>
<dbReference type="Gene3D" id="3.40.630.10">
    <property type="entry name" value="Zn peptidases"/>
    <property type="match status" value="1"/>
</dbReference>
<dbReference type="PANTHER" id="PTHR28570">
    <property type="entry name" value="ASPARTYL AMINOPEPTIDASE"/>
    <property type="match status" value="1"/>
</dbReference>
<proteinExistence type="inferred from homology"/>